<keyword evidence="1" id="KW-1185">Reference proteome</keyword>
<dbReference type="AlphaFoldDB" id="A0A1I7U8B1"/>
<dbReference type="WBParaSite" id="Csp11.Scaffold629.g15874.t1">
    <property type="protein sequence ID" value="Csp11.Scaffold629.g15874.t1"/>
    <property type="gene ID" value="Csp11.Scaffold629.g15874"/>
</dbReference>
<dbReference type="Proteomes" id="UP000095282">
    <property type="component" value="Unplaced"/>
</dbReference>
<accession>A0A1I7U8B1</accession>
<evidence type="ECO:0000313" key="1">
    <source>
        <dbReference type="Proteomes" id="UP000095282"/>
    </source>
</evidence>
<reference evidence="2" key="1">
    <citation type="submission" date="2016-11" db="UniProtKB">
        <authorList>
            <consortium name="WormBaseParasite"/>
        </authorList>
    </citation>
    <scope>IDENTIFICATION</scope>
</reference>
<proteinExistence type="predicted"/>
<sequence>MNSSCYYFIQSTRNDEGKRLEKSSGRREEDERNDTYLITFGCLAVNHSVNLDADRMLTTGKKGVWLRDICG</sequence>
<protein>
    <submittedName>
        <fullName evidence="2">Ovule protein</fullName>
    </submittedName>
</protein>
<name>A0A1I7U8B1_9PELO</name>
<organism evidence="1 2">
    <name type="scientific">Caenorhabditis tropicalis</name>
    <dbReference type="NCBI Taxonomy" id="1561998"/>
    <lineage>
        <taxon>Eukaryota</taxon>
        <taxon>Metazoa</taxon>
        <taxon>Ecdysozoa</taxon>
        <taxon>Nematoda</taxon>
        <taxon>Chromadorea</taxon>
        <taxon>Rhabditida</taxon>
        <taxon>Rhabditina</taxon>
        <taxon>Rhabditomorpha</taxon>
        <taxon>Rhabditoidea</taxon>
        <taxon>Rhabditidae</taxon>
        <taxon>Peloderinae</taxon>
        <taxon>Caenorhabditis</taxon>
    </lineage>
</organism>
<evidence type="ECO:0000313" key="2">
    <source>
        <dbReference type="WBParaSite" id="Csp11.Scaffold629.g15874.t1"/>
    </source>
</evidence>